<gene>
    <name evidence="7" type="ORF">LOTGIDRAFT_108316</name>
</gene>
<keyword evidence="2 4" id="KW-0808">Transferase</keyword>
<keyword evidence="8" id="KW-1185">Reference proteome</keyword>
<dbReference type="CTD" id="20230333"/>
<evidence type="ECO:0000256" key="1">
    <source>
        <dbReference type="ARBA" id="ARBA00006494"/>
    </source>
</evidence>
<feature type="active site" description="Nucleophile" evidence="5">
    <location>
        <position position="17"/>
    </location>
</feature>
<organism evidence="7 8">
    <name type="scientific">Lottia gigantea</name>
    <name type="common">Giant owl limpet</name>
    <dbReference type="NCBI Taxonomy" id="225164"/>
    <lineage>
        <taxon>Eukaryota</taxon>
        <taxon>Metazoa</taxon>
        <taxon>Spiralia</taxon>
        <taxon>Lophotrochozoa</taxon>
        <taxon>Mollusca</taxon>
        <taxon>Gastropoda</taxon>
        <taxon>Patellogastropoda</taxon>
        <taxon>Lottioidea</taxon>
        <taxon>Lottiidae</taxon>
        <taxon>Lottia</taxon>
    </lineage>
</organism>
<comment type="similarity">
    <text evidence="1 4">Belongs to the GST superfamily. Kappa family.</text>
</comment>
<dbReference type="SUPFAM" id="SSF52833">
    <property type="entry name" value="Thioredoxin-like"/>
    <property type="match status" value="1"/>
</dbReference>
<dbReference type="HOGENOM" id="CLU_069253_1_1_1"/>
<dbReference type="RefSeq" id="XP_009065206.1">
    <property type="nucleotide sequence ID" value="XM_009066958.1"/>
</dbReference>
<dbReference type="GO" id="GO:0005777">
    <property type="term" value="C:peroxisome"/>
    <property type="evidence" value="ECO:0007669"/>
    <property type="project" value="TreeGrafter"/>
</dbReference>
<evidence type="ECO:0000256" key="4">
    <source>
        <dbReference type="PIRNR" id="PIRNR006386"/>
    </source>
</evidence>
<name>V3Z0Q7_LOTGI</name>
<dbReference type="PIRSF" id="PIRSF006386">
    <property type="entry name" value="HCCAis_GSTk"/>
    <property type="match status" value="1"/>
</dbReference>
<dbReference type="AlphaFoldDB" id="V3Z0Q7"/>
<comment type="catalytic activity">
    <reaction evidence="3 4">
        <text>RX + glutathione = an S-substituted glutathione + a halide anion + H(+)</text>
        <dbReference type="Rhea" id="RHEA:16437"/>
        <dbReference type="ChEBI" id="CHEBI:15378"/>
        <dbReference type="ChEBI" id="CHEBI:16042"/>
        <dbReference type="ChEBI" id="CHEBI:17792"/>
        <dbReference type="ChEBI" id="CHEBI:57925"/>
        <dbReference type="ChEBI" id="CHEBI:90779"/>
        <dbReference type="EC" id="2.5.1.18"/>
    </reaction>
</comment>
<dbReference type="GO" id="GO:0005739">
    <property type="term" value="C:mitochondrion"/>
    <property type="evidence" value="ECO:0007669"/>
    <property type="project" value="TreeGrafter"/>
</dbReference>
<dbReference type="GO" id="GO:0004602">
    <property type="term" value="F:glutathione peroxidase activity"/>
    <property type="evidence" value="ECO:0007669"/>
    <property type="project" value="TreeGrafter"/>
</dbReference>
<dbReference type="OrthoDB" id="4664297at2759"/>
<proteinExistence type="inferred from homology"/>
<evidence type="ECO:0000256" key="2">
    <source>
        <dbReference type="ARBA" id="ARBA00022679"/>
    </source>
</evidence>
<evidence type="ECO:0000313" key="7">
    <source>
        <dbReference type="EMBL" id="ESO84078.1"/>
    </source>
</evidence>
<dbReference type="EC" id="2.5.1.18" evidence="4"/>
<feature type="domain" description="DSBA-like thioredoxin" evidence="6">
    <location>
        <begin position="8"/>
        <end position="211"/>
    </location>
</feature>
<dbReference type="OMA" id="ECTNSKG"/>
<evidence type="ECO:0000256" key="3">
    <source>
        <dbReference type="ARBA" id="ARBA00047960"/>
    </source>
</evidence>
<dbReference type="InterPro" id="IPR001853">
    <property type="entry name" value="DSBA-like_thioredoxin_dom"/>
</dbReference>
<protein>
    <recommendedName>
        <fullName evidence="4">Glutathione S-transferase kappa</fullName>
        <ecNumber evidence="4">2.5.1.18</ecNumber>
    </recommendedName>
</protein>
<dbReference type="KEGG" id="lgi:LOTGIDRAFT_108316"/>
<dbReference type="GO" id="GO:0006749">
    <property type="term" value="P:glutathione metabolic process"/>
    <property type="evidence" value="ECO:0007669"/>
    <property type="project" value="TreeGrafter"/>
</dbReference>
<dbReference type="Gene3D" id="3.40.30.10">
    <property type="entry name" value="Glutaredoxin"/>
    <property type="match status" value="1"/>
</dbReference>
<dbReference type="Pfam" id="PF01323">
    <property type="entry name" value="DSBA"/>
    <property type="match status" value="1"/>
</dbReference>
<evidence type="ECO:0000259" key="6">
    <source>
        <dbReference type="Pfam" id="PF01323"/>
    </source>
</evidence>
<evidence type="ECO:0000256" key="5">
    <source>
        <dbReference type="PIRSR" id="PIRSR006386-1"/>
    </source>
</evidence>
<dbReference type="FunFam" id="3.40.30.10:FF:000096">
    <property type="entry name" value="Glutathione S-transferase kappa"/>
    <property type="match status" value="1"/>
</dbReference>
<dbReference type="InterPro" id="IPR051924">
    <property type="entry name" value="GST_Kappa/NadH"/>
</dbReference>
<accession>V3Z0Q7</accession>
<dbReference type="Proteomes" id="UP000030746">
    <property type="component" value="Unassembled WGS sequence"/>
</dbReference>
<dbReference type="EMBL" id="KB203566">
    <property type="protein sequence ID" value="ESO84078.1"/>
    <property type="molecule type" value="Genomic_DNA"/>
</dbReference>
<dbReference type="PANTHER" id="PTHR42943">
    <property type="entry name" value="GLUTATHIONE S-TRANSFERASE KAPPA"/>
    <property type="match status" value="1"/>
</dbReference>
<sequence length="225" mass="25783">MAQLTKKTVELFYDVVSPYSWLAFEVLCRYRSNWNLDLQLKPFFLSGVMEASGNRPPGLVPNKFKYMYKDLSRLAEYYKVPLQPPKNVAEVMFEKGSLKAQRFITAVDMMNIDKTEEISRQLWMKIWSKDEDITLPESFVDASNEAGLEDAEITEALSMMSTLPVKNRLRAYTDRAVKLEAFGAPYIVAHVEDKEEVIFGADRFPILAALIDEHWMGPVPAKSKL</sequence>
<dbReference type="GeneID" id="20230333"/>
<reference evidence="7 8" key="1">
    <citation type="journal article" date="2013" name="Nature">
        <title>Insights into bilaterian evolution from three spiralian genomes.</title>
        <authorList>
            <person name="Simakov O."/>
            <person name="Marletaz F."/>
            <person name="Cho S.J."/>
            <person name="Edsinger-Gonzales E."/>
            <person name="Havlak P."/>
            <person name="Hellsten U."/>
            <person name="Kuo D.H."/>
            <person name="Larsson T."/>
            <person name="Lv J."/>
            <person name="Arendt D."/>
            <person name="Savage R."/>
            <person name="Osoegawa K."/>
            <person name="de Jong P."/>
            <person name="Grimwood J."/>
            <person name="Chapman J.A."/>
            <person name="Shapiro H."/>
            <person name="Aerts A."/>
            <person name="Otillar R.P."/>
            <person name="Terry A.Y."/>
            <person name="Boore J.L."/>
            <person name="Grigoriev I.V."/>
            <person name="Lindberg D.R."/>
            <person name="Seaver E.C."/>
            <person name="Weisblat D.A."/>
            <person name="Putnam N.H."/>
            <person name="Rokhsar D.S."/>
        </authorList>
    </citation>
    <scope>NUCLEOTIDE SEQUENCE [LARGE SCALE GENOMIC DNA]</scope>
</reference>
<evidence type="ECO:0000313" key="8">
    <source>
        <dbReference type="Proteomes" id="UP000030746"/>
    </source>
</evidence>
<dbReference type="GO" id="GO:0004364">
    <property type="term" value="F:glutathione transferase activity"/>
    <property type="evidence" value="ECO:0007669"/>
    <property type="project" value="UniProtKB-UniRule"/>
</dbReference>
<dbReference type="STRING" id="225164.V3Z0Q7"/>
<dbReference type="InterPro" id="IPR014440">
    <property type="entry name" value="HCCAis_GSTk"/>
</dbReference>
<dbReference type="InterPro" id="IPR036249">
    <property type="entry name" value="Thioredoxin-like_sf"/>
</dbReference>
<dbReference type="PANTHER" id="PTHR42943:SF2">
    <property type="entry name" value="GLUTATHIONE S-TRANSFERASE KAPPA 1"/>
    <property type="match status" value="1"/>
</dbReference>